<dbReference type="SUPFAM" id="SSF49599">
    <property type="entry name" value="TRAF domain-like"/>
    <property type="match status" value="1"/>
</dbReference>
<protein>
    <recommendedName>
        <fullName evidence="6">TRAF-type domain-containing protein</fullName>
    </recommendedName>
</protein>
<dbReference type="PANTHER" id="PTHR10131:SF94">
    <property type="entry name" value="TNF RECEPTOR-ASSOCIATED FACTOR 4"/>
    <property type="match status" value="1"/>
</dbReference>
<keyword evidence="5" id="KW-0175">Coiled coil</keyword>
<evidence type="ECO:0000256" key="2">
    <source>
        <dbReference type="ARBA" id="ARBA00022771"/>
    </source>
</evidence>
<keyword evidence="3 4" id="KW-0862">Zinc</keyword>
<evidence type="ECO:0000256" key="1">
    <source>
        <dbReference type="ARBA" id="ARBA00022723"/>
    </source>
</evidence>
<feature type="domain" description="TRAF-type" evidence="6">
    <location>
        <begin position="110"/>
        <end position="161"/>
    </location>
</feature>
<evidence type="ECO:0000256" key="3">
    <source>
        <dbReference type="ARBA" id="ARBA00022833"/>
    </source>
</evidence>
<dbReference type="PANTHER" id="PTHR10131">
    <property type="entry name" value="TNF RECEPTOR ASSOCIATED FACTOR"/>
    <property type="match status" value="1"/>
</dbReference>
<evidence type="ECO:0000313" key="7">
    <source>
        <dbReference type="EMBL" id="KAI6660362.1"/>
    </source>
</evidence>
<keyword evidence="2 4" id="KW-0863">Zinc-finger</keyword>
<dbReference type="EMBL" id="JAKMXF010000033">
    <property type="protein sequence ID" value="KAI6660362.1"/>
    <property type="molecule type" value="Genomic_DNA"/>
</dbReference>
<accession>A0AAV7KG89</accession>
<organism evidence="7 8">
    <name type="scientific">Oopsacas minuta</name>
    <dbReference type="NCBI Taxonomy" id="111878"/>
    <lineage>
        <taxon>Eukaryota</taxon>
        <taxon>Metazoa</taxon>
        <taxon>Porifera</taxon>
        <taxon>Hexactinellida</taxon>
        <taxon>Hexasterophora</taxon>
        <taxon>Lyssacinosida</taxon>
        <taxon>Leucopsacidae</taxon>
        <taxon>Oopsacas</taxon>
    </lineage>
</organism>
<proteinExistence type="predicted"/>
<sequence length="403" mass="45969">MAVPDKLSPLLYTTVSQNDVTRYGGYHRELFMRAFTIIEEALVICTLCQGVKRDACTFQGMTTCKPCSYGPDKATPVRDIRELVARLVMKCPLSSRGCSWTGTVTEGEIHLQRCKELLYKCPNKCELGISRRSMEQHGKVCVMRQVSCEICGVELQAIDLEKHLFTCSPHTVSCTNCEVVMKRDELEDHMNKCSNKCESSRITNAITQIEEIVVTRQQDTLPDRNMNEHYLNIERETAELKRRVSSLEKKNELLTKALFTKPELMKYDSITGRILEGYSWSILDVNTLTRSVSTIESPPFYIWHNNVRITANSGLLGSISLTVSRLPGYFDEIIGDNCLSSYRCELVPVDEGEPLVLTDRITHKLDLNTRSYNFLFLDISLLKDELYCKDNCAVLHIYFDLTH</sequence>
<dbReference type="Gene3D" id="3.30.40.10">
    <property type="entry name" value="Zinc/RING finger domain, C3HC4 (zinc finger)"/>
    <property type="match status" value="2"/>
</dbReference>
<evidence type="ECO:0000313" key="8">
    <source>
        <dbReference type="Proteomes" id="UP001165289"/>
    </source>
</evidence>
<reference evidence="7 8" key="1">
    <citation type="journal article" date="2023" name="BMC Biol.">
        <title>The compact genome of the sponge Oopsacas minuta (Hexactinellida) is lacking key metazoan core genes.</title>
        <authorList>
            <person name="Santini S."/>
            <person name="Schenkelaars Q."/>
            <person name="Jourda C."/>
            <person name="Duchesne M."/>
            <person name="Belahbib H."/>
            <person name="Rocher C."/>
            <person name="Selva M."/>
            <person name="Riesgo A."/>
            <person name="Vervoort M."/>
            <person name="Leys S.P."/>
            <person name="Kodjabachian L."/>
            <person name="Le Bivic A."/>
            <person name="Borchiellini C."/>
            <person name="Claverie J.M."/>
            <person name="Renard E."/>
        </authorList>
    </citation>
    <scope>NUCLEOTIDE SEQUENCE [LARGE SCALE GENOMIC DNA]</scope>
    <source>
        <strain evidence="7">SPO-2</strain>
    </source>
</reference>
<dbReference type="InterPro" id="IPR001293">
    <property type="entry name" value="Znf_TRAF"/>
</dbReference>
<evidence type="ECO:0000256" key="4">
    <source>
        <dbReference type="PROSITE-ProRule" id="PRU00207"/>
    </source>
</evidence>
<dbReference type="PROSITE" id="PS50145">
    <property type="entry name" value="ZF_TRAF"/>
    <property type="match status" value="1"/>
</dbReference>
<dbReference type="GO" id="GO:0008270">
    <property type="term" value="F:zinc ion binding"/>
    <property type="evidence" value="ECO:0007669"/>
    <property type="project" value="UniProtKB-KW"/>
</dbReference>
<evidence type="ECO:0000256" key="5">
    <source>
        <dbReference type="SAM" id="Coils"/>
    </source>
</evidence>
<feature type="zinc finger region" description="TRAF-type" evidence="4">
    <location>
        <begin position="110"/>
        <end position="161"/>
    </location>
</feature>
<comment type="caution">
    <text evidence="7">The sequence shown here is derived from an EMBL/GenBank/DDBJ whole genome shotgun (WGS) entry which is preliminary data.</text>
</comment>
<feature type="coiled-coil region" evidence="5">
    <location>
        <begin position="230"/>
        <end position="257"/>
    </location>
</feature>
<keyword evidence="1 4" id="KW-0479">Metal-binding</keyword>
<gene>
    <name evidence="7" type="ORF">LOD99_13948</name>
</gene>
<dbReference type="Pfam" id="PF02176">
    <property type="entry name" value="zf-TRAF"/>
    <property type="match status" value="1"/>
</dbReference>
<dbReference type="InterPro" id="IPR013083">
    <property type="entry name" value="Znf_RING/FYVE/PHD"/>
</dbReference>
<keyword evidence="8" id="KW-1185">Reference proteome</keyword>
<dbReference type="Proteomes" id="UP001165289">
    <property type="component" value="Unassembled WGS sequence"/>
</dbReference>
<dbReference type="AlphaFoldDB" id="A0AAV7KG89"/>
<name>A0AAV7KG89_9METZ</name>
<evidence type="ECO:0000259" key="6">
    <source>
        <dbReference type="PROSITE" id="PS50145"/>
    </source>
</evidence>